<proteinExistence type="predicted"/>
<dbReference type="Proteomes" id="UP000315471">
    <property type="component" value="Unassembled WGS sequence"/>
</dbReference>
<comment type="caution">
    <text evidence="1">The sequence shown here is derived from an EMBL/GenBank/DDBJ whole genome shotgun (WGS) entry which is preliminary data.</text>
</comment>
<evidence type="ECO:0000313" key="1">
    <source>
        <dbReference type="EMBL" id="TWU37943.1"/>
    </source>
</evidence>
<name>A0A5C6DKN9_9BACT</name>
<dbReference type="EMBL" id="SJPY01000007">
    <property type="protein sequence ID" value="TWU37943.1"/>
    <property type="molecule type" value="Genomic_DNA"/>
</dbReference>
<sequence>MSVDPNPSKLIRHPSLVNLLIEEVGNRFVIELDGHCRAALPYEFNVDYQ</sequence>
<accession>A0A5C6DKN9</accession>
<gene>
    <name evidence="1" type="ORF">Q31b_47320</name>
</gene>
<organism evidence="1 2">
    <name type="scientific">Novipirellula aureliae</name>
    <dbReference type="NCBI Taxonomy" id="2527966"/>
    <lineage>
        <taxon>Bacteria</taxon>
        <taxon>Pseudomonadati</taxon>
        <taxon>Planctomycetota</taxon>
        <taxon>Planctomycetia</taxon>
        <taxon>Pirellulales</taxon>
        <taxon>Pirellulaceae</taxon>
        <taxon>Novipirellula</taxon>
    </lineage>
</organism>
<keyword evidence="2" id="KW-1185">Reference proteome</keyword>
<protein>
    <submittedName>
        <fullName evidence="1">Uncharacterized protein</fullName>
    </submittedName>
</protein>
<dbReference type="AlphaFoldDB" id="A0A5C6DKN9"/>
<evidence type="ECO:0000313" key="2">
    <source>
        <dbReference type="Proteomes" id="UP000315471"/>
    </source>
</evidence>
<reference evidence="1 2" key="1">
    <citation type="submission" date="2019-02" db="EMBL/GenBank/DDBJ databases">
        <title>Deep-cultivation of Planctomycetes and their phenomic and genomic characterization uncovers novel biology.</title>
        <authorList>
            <person name="Wiegand S."/>
            <person name="Jogler M."/>
            <person name="Boedeker C."/>
            <person name="Pinto D."/>
            <person name="Vollmers J."/>
            <person name="Rivas-Marin E."/>
            <person name="Kohn T."/>
            <person name="Peeters S.H."/>
            <person name="Heuer A."/>
            <person name="Rast P."/>
            <person name="Oberbeckmann S."/>
            <person name="Bunk B."/>
            <person name="Jeske O."/>
            <person name="Meyerdierks A."/>
            <person name="Storesund J.E."/>
            <person name="Kallscheuer N."/>
            <person name="Luecker S."/>
            <person name="Lage O.M."/>
            <person name="Pohl T."/>
            <person name="Merkel B.J."/>
            <person name="Hornburger P."/>
            <person name="Mueller R.-W."/>
            <person name="Bruemmer F."/>
            <person name="Labrenz M."/>
            <person name="Spormann A.M."/>
            <person name="Op Den Camp H."/>
            <person name="Overmann J."/>
            <person name="Amann R."/>
            <person name="Jetten M.S.M."/>
            <person name="Mascher T."/>
            <person name="Medema M.H."/>
            <person name="Devos D.P."/>
            <person name="Kaster A.-K."/>
            <person name="Ovreas L."/>
            <person name="Rohde M."/>
            <person name="Galperin M.Y."/>
            <person name="Jogler C."/>
        </authorList>
    </citation>
    <scope>NUCLEOTIDE SEQUENCE [LARGE SCALE GENOMIC DNA]</scope>
    <source>
        <strain evidence="1 2">Q31b</strain>
    </source>
</reference>